<dbReference type="Pfam" id="PF07727">
    <property type="entry name" value="RVT_2"/>
    <property type="match status" value="1"/>
</dbReference>
<protein>
    <recommendedName>
        <fullName evidence="1">Reverse transcriptase Ty1/copia-type domain-containing protein</fullName>
    </recommendedName>
</protein>
<evidence type="ECO:0000259" key="1">
    <source>
        <dbReference type="Pfam" id="PF07727"/>
    </source>
</evidence>
<reference evidence="2 3" key="1">
    <citation type="submission" date="2024-02" db="EMBL/GenBank/DDBJ databases">
        <authorList>
            <person name="Vignale AGUSTIN F."/>
            <person name="Sosa J E."/>
            <person name="Modenutti C."/>
        </authorList>
    </citation>
    <scope>NUCLEOTIDE SEQUENCE [LARGE SCALE GENOMIC DNA]</scope>
</reference>
<dbReference type="Proteomes" id="UP001642360">
    <property type="component" value="Unassembled WGS sequence"/>
</dbReference>
<feature type="domain" description="Reverse transcriptase Ty1/copia-type" evidence="1">
    <location>
        <begin position="1"/>
        <end position="104"/>
    </location>
</feature>
<dbReference type="InterPro" id="IPR013103">
    <property type="entry name" value="RVT_2"/>
</dbReference>
<comment type="caution">
    <text evidence="2">The sequence shown here is derived from an EMBL/GenBank/DDBJ whole genome shotgun (WGS) entry which is preliminary data.</text>
</comment>
<evidence type="ECO:0000313" key="3">
    <source>
        <dbReference type="Proteomes" id="UP001642360"/>
    </source>
</evidence>
<sequence length="131" mass="15239">MKEGFERCLNEHVLFTKAKEGGKLLMVSVYVDDLIFTGNDEAMFEKFKNSMKQEFDLFDLGRMKYFLGVEVEQSSERIFINQKKHANEVHERFGMEHYNAVKNSIVPGFRLVKDEGGVVVDATAYKLLEYR</sequence>
<gene>
    <name evidence="2" type="ORF">ILEXP_LOCUS38692</name>
</gene>
<name>A0ABC8TJ34_9AQUA</name>
<proteinExistence type="predicted"/>
<keyword evidence="3" id="KW-1185">Reference proteome</keyword>
<evidence type="ECO:0000313" key="2">
    <source>
        <dbReference type="EMBL" id="CAK9169248.1"/>
    </source>
</evidence>
<accession>A0ABC8TJ34</accession>
<dbReference type="EMBL" id="CAUOFW020005271">
    <property type="protein sequence ID" value="CAK9169248.1"/>
    <property type="molecule type" value="Genomic_DNA"/>
</dbReference>
<organism evidence="2 3">
    <name type="scientific">Ilex paraguariensis</name>
    <name type="common">yerba mate</name>
    <dbReference type="NCBI Taxonomy" id="185542"/>
    <lineage>
        <taxon>Eukaryota</taxon>
        <taxon>Viridiplantae</taxon>
        <taxon>Streptophyta</taxon>
        <taxon>Embryophyta</taxon>
        <taxon>Tracheophyta</taxon>
        <taxon>Spermatophyta</taxon>
        <taxon>Magnoliopsida</taxon>
        <taxon>eudicotyledons</taxon>
        <taxon>Gunneridae</taxon>
        <taxon>Pentapetalae</taxon>
        <taxon>asterids</taxon>
        <taxon>campanulids</taxon>
        <taxon>Aquifoliales</taxon>
        <taxon>Aquifoliaceae</taxon>
        <taxon>Ilex</taxon>
    </lineage>
</organism>
<dbReference type="AlphaFoldDB" id="A0ABC8TJ34"/>